<evidence type="ECO:0000313" key="1">
    <source>
        <dbReference type="EnsemblMetazoa" id="Aqu2.1.21165_001"/>
    </source>
</evidence>
<dbReference type="InParanoid" id="A0A1X7U108"/>
<dbReference type="EnsemblMetazoa" id="Aqu2.1.21165_001">
    <property type="protein sequence ID" value="Aqu2.1.21165_001"/>
    <property type="gene ID" value="Aqu2.1.21165"/>
</dbReference>
<proteinExistence type="predicted"/>
<accession>A0A1X7U108</accession>
<protein>
    <submittedName>
        <fullName evidence="1">Uncharacterized protein</fullName>
    </submittedName>
</protein>
<name>A0A1X7U108_AMPQE</name>
<organism evidence="1">
    <name type="scientific">Amphimedon queenslandica</name>
    <name type="common">Sponge</name>
    <dbReference type="NCBI Taxonomy" id="400682"/>
    <lineage>
        <taxon>Eukaryota</taxon>
        <taxon>Metazoa</taxon>
        <taxon>Porifera</taxon>
        <taxon>Demospongiae</taxon>
        <taxon>Heteroscleromorpha</taxon>
        <taxon>Haplosclerida</taxon>
        <taxon>Niphatidae</taxon>
        <taxon>Amphimedon</taxon>
    </lineage>
</organism>
<reference evidence="1" key="1">
    <citation type="submission" date="2017-05" db="UniProtKB">
        <authorList>
            <consortium name="EnsemblMetazoa"/>
        </authorList>
    </citation>
    <scope>IDENTIFICATION</scope>
</reference>
<dbReference type="AlphaFoldDB" id="A0A1X7U108"/>
<sequence length="37" mass="3724">MAIEAGTGTRPGLIEKEGAAIAGIGANMYGYELAGRN</sequence>